<dbReference type="CDD" id="cd03419">
    <property type="entry name" value="GRX_GRXh_1_2_like"/>
    <property type="match status" value="1"/>
</dbReference>
<dbReference type="Pfam" id="PF00462">
    <property type="entry name" value="Glutaredoxin"/>
    <property type="match status" value="1"/>
</dbReference>
<dbReference type="GeneID" id="11471763"/>
<feature type="domain" description="Glutaredoxin" evidence="9">
    <location>
        <begin position="67"/>
        <end position="134"/>
    </location>
</feature>
<dbReference type="InterPro" id="IPR014025">
    <property type="entry name" value="Glutaredoxin_subgr"/>
</dbReference>
<proteinExistence type="predicted"/>
<dbReference type="GO" id="GO:0034599">
    <property type="term" value="P:cellular response to oxidative stress"/>
    <property type="evidence" value="ECO:0007669"/>
    <property type="project" value="TreeGrafter"/>
</dbReference>
<evidence type="ECO:0000256" key="5">
    <source>
        <dbReference type="ARBA" id="ARBA00023284"/>
    </source>
</evidence>
<dbReference type="STRING" id="931890.G8JM42"/>
<evidence type="ECO:0000259" key="9">
    <source>
        <dbReference type="Pfam" id="PF00462"/>
    </source>
</evidence>
<protein>
    <recommendedName>
        <fullName evidence="9">Glutaredoxin domain-containing protein</fullName>
    </recommendedName>
</protein>
<dbReference type="GO" id="GO:0005634">
    <property type="term" value="C:nucleus"/>
    <property type="evidence" value="ECO:0007669"/>
    <property type="project" value="TreeGrafter"/>
</dbReference>
<dbReference type="NCBIfam" id="TIGR02180">
    <property type="entry name" value="GRX_euk"/>
    <property type="match status" value="1"/>
</dbReference>
<dbReference type="eggNOG" id="KOG1752">
    <property type="taxonomic scope" value="Eukaryota"/>
</dbReference>
<evidence type="ECO:0000256" key="1">
    <source>
        <dbReference type="ARBA" id="ARBA00000217"/>
    </source>
</evidence>
<dbReference type="HOGENOM" id="CLU_026126_7_2_1"/>
<dbReference type="FunCoup" id="G8JM42">
    <property type="interactions" value="672"/>
</dbReference>
<keyword evidence="5" id="KW-0676">Redox-active center</keyword>
<name>G8JM42_ERECY</name>
<dbReference type="GO" id="GO:0005737">
    <property type="term" value="C:cytoplasm"/>
    <property type="evidence" value="ECO:0007669"/>
    <property type="project" value="TreeGrafter"/>
</dbReference>
<organism evidence="10 11">
    <name type="scientific">Eremothecium cymbalariae (strain CBS 270.75 / DBVPG 7215 / KCTC 17166 / NRRL Y-17582)</name>
    <name type="common">Yeast</name>
    <dbReference type="NCBI Taxonomy" id="931890"/>
    <lineage>
        <taxon>Eukaryota</taxon>
        <taxon>Fungi</taxon>
        <taxon>Dikarya</taxon>
        <taxon>Ascomycota</taxon>
        <taxon>Saccharomycotina</taxon>
        <taxon>Saccharomycetes</taxon>
        <taxon>Saccharomycetales</taxon>
        <taxon>Saccharomycetaceae</taxon>
        <taxon>Eremothecium</taxon>
    </lineage>
</organism>
<keyword evidence="8" id="KW-1133">Transmembrane helix</keyword>
<keyword evidence="3" id="KW-0249">Electron transport</keyword>
<dbReference type="InterPro" id="IPR011899">
    <property type="entry name" value="Glutaredoxin_euk/vir"/>
</dbReference>
<keyword evidence="2" id="KW-0813">Transport</keyword>
<dbReference type="RefSeq" id="XP_003644119.1">
    <property type="nucleotide sequence ID" value="XM_003644071.1"/>
</dbReference>
<sequence length="158" mass="17581">MVQSIFSQEFSPTILSKKPSNSESRPAFYILITLVVYLIIVKIRQQKKMVSPATVQQVQSLIKQSKIFVASKTYCPYCRRAKKTLFEDKKIPLPEAKVLELDIMGQEGVDIQAALLELSGQRTVPNIYIGGKHIGGNSELQALESSGELDGLLKEVLN</sequence>
<dbReference type="InterPro" id="IPR011767">
    <property type="entry name" value="GLR_AS"/>
</dbReference>
<gene>
    <name evidence="10" type="ordered locus">Ecym_1044</name>
</gene>
<dbReference type="SUPFAM" id="SSF52833">
    <property type="entry name" value="Thioredoxin-like"/>
    <property type="match status" value="1"/>
</dbReference>
<comment type="catalytic activity">
    <reaction evidence="1">
        <text>2 glutathione + H2O2 = glutathione disulfide + 2 H2O</text>
        <dbReference type="Rhea" id="RHEA:16833"/>
        <dbReference type="ChEBI" id="CHEBI:15377"/>
        <dbReference type="ChEBI" id="CHEBI:16240"/>
        <dbReference type="ChEBI" id="CHEBI:57925"/>
        <dbReference type="ChEBI" id="CHEBI:58297"/>
        <dbReference type="EC" id="1.11.1.9"/>
    </reaction>
</comment>
<dbReference type="PROSITE" id="PS00195">
    <property type="entry name" value="GLUTAREDOXIN_1"/>
    <property type="match status" value="1"/>
</dbReference>
<dbReference type="AlphaFoldDB" id="G8JM42"/>
<dbReference type="OMA" id="YCHKARA"/>
<evidence type="ECO:0000313" key="10">
    <source>
        <dbReference type="EMBL" id="AET37302.1"/>
    </source>
</evidence>
<keyword evidence="8" id="KW-0812">Transmembrane</keyword>
<dbReference type="PRINTS" id="PR00160">
    <property type="entry name" value="GLUTAREDOXIN"/>
</dbReference>
<dbReference type="InterPro" id="IPR036249">
    <property type="entry name" value="Thioredoxin-like_sf"/>
</dbReference>
<dbReference type="OrthoDB" id="418495at2759"/>
<evidence type="ECO:0000256" key="4">
    <source>
        <dbReference type="ARBA" id="ARBA00023157"/>
    </source>
</evidence>
<keyword evidence="8" id="KW-0472">Membrane</keyword>
<dbReference type="EMBL" id="CP002497">
    <property type="protein sequence ID" value="AET37302.1"/>
    <property type="molecule type" value="Genomic_DNA"/>
</dbReference>
<dbReference type="GO" id="GO:0004602">
    <property type="term" value="F:glutathione peroxidase activity"/>
    <property type="evidence" value="ECO:0007669"/>
    <property type="project" value="UniProtKB-EC"/>
</dbReference>
<dbReference type="PROSITE" id="PS51354">
    <property type="entry name" value="GLUTAREDOXIN_2"/>
    <property type="match status" value="1"/>
</dbReference>
<dbReference type="GO" id="GO:0015038">
    <property type="term" value="F:glutathione disulfide oxidoreductase activity"/>
    <property type="evidence" value="ECO:0007669"/>
    <property type="project" value="TreeGrafter"/>
</dbReference>
<evidence type="ECO:0000313" key="11">
    <source>
        <dbReference type="Proteomes" id="UP000006790"/>
    </source>
</evidence>
<evidence type="ECO:0000256" key="6">
    <source>
        <dbReference type="ARBA" id="ARBA00035808"/>
    </source>
</evidence>
<comment type="catalytic activity">
    <reaction evidence="6">
        <text>1-chloro-2,4-dinitrobenzene + glutathione = 2,4-dinitrophenyl-S-glutathione + chloride + H(+)</text>
        <dbReference type="Rhea" id="RHEA:51220"/>
        <dbReference type="ChEBI" id="CHEBI:15378"/>
        <dbReference type="ChEBI" id="CHEBI:17996"/>
        <dbReference type="ChEBI" id="CHEBI:34718"/>
        <dbReference type="ChEBI" id="CHEBI:57925"/>
        <dbReference type="ChEBI" id="CHEBI:133977"/>
        <dbReference type="EC" id="2.5.1.18"/>
    </reaction>
</comment>
<dbReference type="PANTHER" id="PTHR45694">
    <property type="entry name" value="GLUTAREDOXIN 2"/>
    <property type="match status" value="1"/>
</dbReference>
<evidence type="ECO:0000256" key="7">
    <source>
        <dbReference type="ARBA" id="ARBA00047960"/>
    </source>
</evidence>
<feature type="transmembrane region" description="Helical" evidence="8">
    <location>
        <begin position="26"/>
        <end position="43"/>
    </location>
</feature>
<reference evidence="11" key="1">
    <citation type="journal article" date="2012" name="G3 (Bethesda)">
        <title>Pichia sorbitophila, an interspecies yeast hybrid reveals early steps of genome resolution following polyploidization.</title>
        <authorList>
            <person name="Leh Louis V."/>
            <person name="Despons L."/>
            <person name="Friedrich A."/>
            <person name="Martin T."/>
            <person name="Durrens P."/>
            <person name="Casaregola S."/>
            <person name="Neuveglise C."/>
            <person name="Fairhead C."/>
            <person name="Marck C."/>
            <person name="Cruz J.A."/>
            <person name="Straub M.L."/>
            <person name="Kugler V."/>
            <person name="Sacerdot C."/>
            <person name="Uzunov Z."/>
            <person name="Thierry A."/>
            <person name="Weiss S."/>
            <person name="Bleykasten C."/>
            <person name="De Montigny J."/>
            <person name="Jacques N."/>
            <person name="Jung P."/>
            <person name="Lemaire M."/>
            <person name="Mallet S."/>
            <person name="Morel G."/>
            <person name="Richard G.F."/>
            <person name="Sarkar A."/>
            <person name="Savel G."/>
            <person name="Schacherer J."/>
            <person name="Seret M.L."/>
            <person name="Talla E."/>
            <person name="Samson G."/>
            <person name="Jubin C."/>
            <person name="Poulain J."/>
            <person name="Vacherie B."/>
            <person name="Barbe V."/>
            <person name="Pelletier E."/>
            <person name="Sherman D.J."/>
            <person name="Westhof E."/>
            <person name="Weissenbach J."/>
            <person name="Baret P.V."/>
            <person name="Wincker P."/>
            <person name="Gaillardin C."/>
            <person name="Dujon B."/>
            <person name="Souciet J.L."/>
        </authorList>
    </citation>
    <scope>NUCLEOTIDE SEQUENCE [LARGE SCALE GENOMIC DNA]</scope>
    <source>
        <strain evidence="11">CBS 270.75 / DBVPG 7215 / KCTC 17166 / NRRL Y-17582</strain>
    </source>
</reference>
<dbReference type="KEGG" id="erc:Ecym_1044"/>
<dbReference type="InParanoid" id="G8JM42"/>
<dbReference type="FunFam" id="3.40.30.10:FF:000026">
    <property type="entry name" value="Glutaredoxin 2"/>
    <property type="match status" value="1"/>
</dbReference>
<dbReference type="Gene3D" id="3.40.30.10">
    <property type="entry name" value="Glutaredoxin"/>
    <property type="match status" value="1"/>
</dbReference>
<keyword evidence="4" id="KW-1015">Disulfide bond</keyword>
<dbReference type="Proteomes" id="UP000006790">
    <property type="component" value="Chromosome 1"/>
</dbReference>
<dbReference type="GO" id="GO:0004364">
    <property type="term" value="F:glutathione transferase activity"/>
    <property type="evidence" value="ECO:0007669"/>
    <property type="project" value="UniProtKB-EC"/>
</dbReference>
<comment type="catalytic activity">
    <reaction evidence="7">
        <text>RX + glutathione = an S-substituted glutathione + a halide anion + H(+)</text>
        <dbReference type="Rhea" id="RHEA:16437"/>
        <dbReference type="ChEBI" id="CHEBI:15378"/>
        <dbReference type="ChEBI" id="CHEBI:16042"/>
        <dbReference type="ChEBI" id="CHEBI:17792"/>
        <dbReference type="ChEBI" id="CHEBI:57925"/>
        <dbReference type="ChEBI" id="CHEBI:90779"/>
        <dbReference type="EC" id="2.5.1.18"/>
    </reaction>
</comment>
<dbReference type="PANTHER" id="PTHR45694:SF18">
    <property type="entry name" value="GLUTAREDOXIN-1-RELATED"/>
    <property type="match status" value="1"/>
</dbReference>
<evidence type="ECO:0000256" key="8">
    <source>
        <dbReference type="SAM" id="Phobius"/>
    </source>
</evidence>
<evidence type="ECO:0000256" key="2">
    <source>
        <dbReference type="ARBA" id="ARBA00022448"/>
    </source>
</evidence>
<dbReference type="InterPro" id="IPR002109">
    <property type="entry name" value="Glutaredoxin"/>
</dbReference>
<evidence type="ECO:0000256" key="3">
    <source>
        <dbReference type="ARBA" id="ARBA00022982"/>
    </source>
</evidence>
<keyword evidence="11" id="KW-1185">Reference proteome</keyword>
<accession>G8JM42</accession>